<keyword evidence="10" id="KW-1185">Reference proteome</keyword>
<evidence type="ECO:0000256" key="2">
    <source>
        <dbReference type="ARBA" id="ARBA00022723"/>
    </source>
</evidence>
<evidence type="ECO:0000256" key="1">
    <source>
        <dbReference type="ARBA" id="ARBA00022679"/>
    </source>
</evidence>
<name>A0A1B7P6P4_9EURO</name>
<dbReference type="GO" id="GO:0008270">
    <property type="term" value="F:zinc ion binding"/>
    <property type="evidence" value="ECO:0007669"/>
    <property type="project" value="UniProtKB-KW"/>
</dbReference>
<keyword evidence="3" id="KW-0677">Repeat</keyword>
<dbReference type="EMBL" id="LGUA01000065">
    <property type="protein sequence ID" value="OAX84577.1"/>
    <property type="molecule type" value="Genomic_DNA"/>
</dbReference>
<keyword evidence="6" id="KW-0862">Zinc</keyword>
<dbReference type="Proteomes" id="UP000091918">
    <property type="component" value="Unassembled WGS sequence"/>
</dbReference>
<dbReference type="InterPro" id="IPR044066">
    <property type="entry name" value="TRIAD_supradom"/>
</dbReference>
<organism evidence="9 10">
    <name type="scientific">Emergomyces africanus</name>
    <dbReference type="NCBI Taxonomy" id="1955775"/>
    <lineage>
        <taxon>Eukaryota</taxon>
        <taxon>Fungi</taxon>
        <taxon>Dikarya</taxon>
        <taxon>Ascomycota</taxon>
        <taxon>Pezizomycotina</taxon>
        <taxon>Eurotiomycetes</taxon>
        <taxon>Eurotiomycetidae</taxon>
        <taxon>Onygenales</taxon>
        <taxon>Ajellomycetaceae</taxon>
        <taxon>Emergomyces</taxon>
    </lineage>
</organism>
<comment type="caution">
    <text evidence="9">The sequence shown here is derived from an EMBL/GenBank/DDBJ whole genome shotgun (WGS) entry which is preliminary data.</text>
</comment>
<dbReference type="STRING" id="1658172.A0A1B7P6P4"/>
<evidence type="ECO:0000256" key="6">
    <source>
        <dbReference type="ARBA" id="ARBA00022833"/>
    </source>
</evidence>
<dbReference type="PROSITE" id="PS51873">
    <property type="entry name" value="TRIAD"/>
    <property type="match status" value="1"/>
</dbReference>
<evidence type="ECO:0000256" key="5">
    <source>
        <dbReference type="ARBA" id="ARBA00022786"/>
    </source>
</evidence>
<feature type="compositionally biased region" description="Acidic residues" evidence="7">
    <location>
        <begin position="358"/>
        <end position="372"/>
    </location>
</feature>
<evidence type="ECO:0000256" key="7">
    <source>
        <dbReference type="SAM" id="MobiDB-lite"/>
    </source>
</evidence>
<feature type="domain" description="RING-type" evidence="8">
    <location>
        <begin position="112"/>
        <end position="353"/>
    </location>
</feature>
<reference evidence="9 10" key="1">
    <citation type="submission" date="2015-07" db="EMBL/GenBank/DDBJ databases">
        <title>Emmonsia species relationships and genome sequence.</title>
        <authorList>
            <person name="Cuomo C.A."/>
            <person name="Schwartz I.S."/>
            <person name="Kenyon C."/>
            <person name="de Hoog G.S."/>
            <person name="Govender N.P."/>
            <person name="Botha A."/>
            <person name="Moreno L."/>
            <person name="de Vries M."/>
            <person name="Munoz J.F."/>
            <person name="Stielow J.B."/>
        </authorList>
    </citation>
    <scope>NUCLEOTIDE SEQUENCE [LARGE SCALE GENOMIC DNA]</scope>
    <source>
        <strain evidence="9 10">CBS 136260</strain>
    </source>
</reference>
<dbReference type="OrthoDB" id="10009520at2759"/>
<sequence length="518" mass="57059">MGCSNSTQVVKGPDADQTTVKSLNSFQISAPPTNSTLDSHSETLETTAQTRLPLANTPSSISDSDSDLGFDVFDEVLEEEKEFDVAMMELSNDLFMGQNSQPPVAPVAPAVVIKTCSICAESVSNDRFLLSPCKVCPNLFCNNCLRKMFISACGDESQMPPRCCGPLNFGAGVSVLSAEELELFKNKHEEWATASRVYCPIPTCSAFIPYRLFPFDYRPTSTTLAKPKVNEAPPVVLLPTHPMAPPPTTLTSDSPPPPESATVQCPGCSIEICCTCKQVAHKGTACPEGAGELDPDLAVLLEKWKVKRCPKCRGAVRLMFGCNHVACRCGSQWCWYCMQPIEICRDYGCTYEGSVDQEEGEEEDEFDGEDVDNENHSATGDRERCNQAPHEVLDLDRGGESRWNTGTYQFNLEPDVDIHDPIDCDHRWIEAATHDVEKSQKYVCERCWNDILPKPRTNPKVVELVEDGLIPEKSITDSGKKVTLGLKLLNCHYCAIMLCDDCREVDTANKVARSGEMA</sequence>
<dbReference type="SUPFAM" id="SSF57850">
    <property type="entry name" value="RING/U-box"/>
    <property type="match status" value="1"/>
</dbReference>
<protein>
    <recommendedName>
        <fullName evidence="8">RING-type domain-containing protein</fullName>
    </recommendedName>
</protein>
<feature type="compositionally biased region" description="Basic and acidic residues" evidence="7">
    <location>
        <begin position="373"/>
        <end position="383"/>
    </location>
</feature>
<dbReference type="Gene3D" id="1.20.120.1750">
    <property type="match status" value="1"/>
</dbReference>
<gene>
    <name evidence="9" type="ORF">ACJ72_01055</name>
</gene>
<keyword evidence="2" id="KW-0479">Metal-binding</keyword>
<evidence type="ECO:0000256" key="4">
    <source>
        <dbReference type="ARBA" id="ARBA00022771"/>
    </source>
</evidence>
<evidence type="ECO:0000313" key="10">
    <source>
        <dbReference type="Proteomes" id="UP000091918"/>
    </source>
</evidence>
<dbReference type="InterPro" id="IPR031127">
    <property type="entry name" value="E3_UB_ligase_RBR"/>
</dbReference>
<dbReference type="PANTHER" id="PTHR11685">
    <property type="entry name" value="RBR FAMILY RING FINGER AND IBR DOMAIN-CONTAINING"/>
    <property type="match status" value="1"/>
</dbReference>
<evidence type="ECO:0000313" key="9">
    <source>
        <dbReference type="EMBL" id="OAX84577.1"/>
    </source>
</evidence>
<evidence type="ECO:0000259" key="8">
    <source>
        <dbReference type="PROSITE" id="PS51873"/>
    </source>
</evidence>
<accession>A0A1B7P6P4</accession>
<feature type="region of interest" description="Disordered" evidence="7">
    <location>
        <begin position="358"/>
        <end position="383"/>
    </location>
</feature>
<keyword evidence="5" id="KW-0833">Ubl conjugation pathway</keyword>
<dbReference type="GO" id="GO:0004842">
    <property type="term" value="F:ubiquitin-protein transferase activity"/>
    <property type="evidence" value="ECO:0007669"/>
    <property type="project" value="InterPro"/>
</dbReference>
<proteinExistence type="predicted"/>
<dbReference type="AlphaFoldDB" id="A0A1B7P6P4"/>
<dbReference type="GO" id="GO:0016567">
    <property type="term" value="P:protein ubiquitination"/>
    <property type="evidence" value="ECO:0007669"/>
    <property type="project" value="InterPro"/>
</dbReference>
<keyword evidence="4" id="KW-0863">Zinc-finger</keyword>
<evidence type="ECO:0000256" key="3">
    <source>
        <dbReference type="ARBA" id="ARBA00022737"/>
    </source>
</evidence>
<keyword evidence="1" id="KW-0808">Transferase</keyword>